<feature type="compositionally biased region" description="Basic residues" evidence="1">
    <location>
        <begin position="399"/>
        <end position="409"/>
    </location>
</feature>
<reference evidence="3 4" key="1">
    <citation type="submission" date="2015-07" db="EMBL/GenBank/DDBJ databases">
        <title>The genome of Melipona quadrifasciata.</title>
        <authorList>
            <person name="Pan H."/>
            <person name="Kapheim K."/>
        </authorList>
    </citation>
    <scope>NUCLEOTIDE SEQUENCE [LARGE SCALE GENOMIC DNA]</scope>
    <source>
        <strain evidence="3">0111107301</strain>
        <tissue evidence="3">Whole body</tissue>
    </source>
</reference>
<dbReference type="EMBL" id="KQ435714">
    <property type="protein sequence ID" value="KOX79139.1"/>
    <property type="molecule type" value="Genomic_DNA"/>
</dbReference>
<feature type="region of interest" description="Disordered" evidence="1">
    <location>
        <begin position="864"/>
        <end position="900"/>
    </location>
</feature>
<evidence type="ECO:0000256" key="2">
    <source>
        <dbReference type="SAM" id="SignalP"/>
    </source>
</evidence>
<name>A0A0M9AAE7_9HYME</name>
<protein>
    <submittedName>
        <fullName evidence="3">Uncharacterized protein</fullName>
    </submittedName>
</protein>
<gene>
    <name evidence="3" type="ORF">WN51_07141</name>
</gene>
<evidence type="ECO:0000313" key="3">
    <source>
        <dbReference type="EMBL" id="KOX79139.1"/>
    </source>
</evidence>
<keyword evidence="4" id="KW-1185">Reference proteome</keyword>
<feature type="compositionally biased region" description="Basic and acidic residues" evidence="1">
    <location>
        <begin position="410"/>
        <end position="442"/>
    </location>
</feature>
<feature type="region of interest" description="Disordered" evidence="1">
    <location>
        <begin position="85"/>
        <end position="164"/>
    </location>
</feature>
<feature type="signal peptide" evidence="2">
    <location>
        <begin position="1"/>
        <end position="22"/>
    </location>
</feature>
<feature type="compositionally biased region" description="Basic and acidic residues" evidence="1">
    <location>
        <begin position="640"/>
        <end position="654"/>
    </location>
</feature>
<evidence type="ECO:0000256" key="1">
    <source>
        <dbReference type="SAM" id="MobiDB-lite"/>
    </source>
</evidence>
<feature type="compositionally biased region" description="Basic and acidic residues" evidence="1">
    <location>
        <begin position="85"/>
        <end position="99"/>
    </location>
</feature>
<feature type="region of interest" description="Disordered" evidence="1">
    <location>
        <begin position="506"/>
        <end position="526"/>
    </location>
</feature>
<feature type="chain" id="PRO_5005831001" evidence="2">
    <location>
        <begin position="23"/>
        <end position="1387"/>
    </location>
</feature>
<organism evidence="3 4">
    <name type="scientific">Melipona quadrifasciata</name>
    <dbReference type="NCBI Taxonomy" id="166423"/>
    <lineage>
        <taxon>Eukaryota</taxon>
        <taxon>Metazoa</taxon>
        <taxon>Ecdysozoa</taxon>
        <taxon>Arthropoda</taxon>
        <taxon>Hexapoda</taxon>
        <taxon>Insecta</taxon>
        <taxon>Pterygota</taxon>
        <taxon>Neoptera</taxon>
        <taxon>Endopterygota</taxon>
        <taxon>Hymenoptera</taxon>
        <taxon>Apocrita</taxon>
        <taxon>Aculeata</taxon>
        <taxon>Apoidea</taxon>
        <taxon>Anthophila</taxon>
        <taxon>Apidae</taxon>
        <taxon>Melipona</taxon>
    </lineage>
</organism>
<feature type="region of interest" description="Disordered" evidence="1">
    <location>
        <begin position="381"/>
        <end position="443"/>
    </location>
</feature>
<evidence type="ECO:0000313" key="4">
    <source>
        <dbReference type="Proteomes" id="UP000053105"/>
    </source>
</evidence>
<feature type="compositionally biased region" description="Gly residues" evidence="1">
    <location>
        <begin position="655"/>
        <end position="664"/>
    </location>
</feature>
<dbReference type="Proteomes" id="UP000053105">
    <property type="component" value="Unassembled WGS sequence"/>
</dbReference>
<feature type="region of interest" description="Disordered" evidence="1">
    <location>
        <begin position="638"/>
        <end position="665"/>
    </location>
</feature>
<accession>A0A0M9AAE7</accession>
<feature type="compositionally biased region" description="Basic residues" evidence="1">
    <location>
        <begin position="884"/>
        <end position="896"/>
    </location>
</feature>
<feature type="compositionally biased region" description="Basic and acidic residues" evidence="1">
    <location>
        <begin position="144"/>
        <end position="159"/>
    </location>
</feature>
<keyword evidence="2" id="KW-0732">Signal</keyword>
<proteinExistence type="predicted"/>
<sequence>MVHEKTLVVSFILAVILILVSKQNYRAESSLKYSFVSDGEDSVEKKSLSILAFSFFTLQDWDLGLHTFAEPVLTNSVSELESKNQLAKESHKQLKETSKKPRFFAVPPSTKAKRKEGKEPPPTRVGSRRFDEERRANGGLEVAKGCKEPGRKSEGDRCRPPSPLHGTYMYKSRLTVRLVYAIVDNGASTKADNAHCRGPQEKLKFSKATSEAHGTFPPLTSGQATPETLELARSNRYRANTEKQLPQVSSFYGANRFPNYNSLSSELLCFSISDSTVPSIDKFKIPRNGTTGSLKKNRSALSNASSIISSSIARCVVGRPRLLLEDVLAQQSSLPRVTFIGAEEKILDTSPDARTKKNFKMFQSDITIRGSDWRRLTPAGTLAFEGKNSPGPFPLRYDARRRQRRRRTRLKEPAKSSSSDEMRHSERGTATRRDEKQQRRNEILQGRINRSTFYSVIVTNIVLQNTYNFATTILTSGTYASSSSGFFPAGSDGVFTPVARRIFRGKEGVRREDEDSEEGGKAKGKEGVVRWGEEEGAGWMLAADEDGTRATKRGVNYGHFKGPLNPTAALKGGLVPPARSRWRSKEDINISADAVFHDAGCHVFKLKRQLKRVSASNLRRGQIRVRVEINVRFTAAGPRLPEEETRKREGREEGGGGGGGGGGRIKNCSSSCPTAAFVDTRANEHFLQIYVRYVIKMLDLSTPVTSWRKIVEHSSIFLQILQFFECDFFVEFILWGKVASFWKKICERSEENEVDDRYEMEPTLFDVLNFALSGDAIGPRLLSSGISASAAERFSQSAISTIGKAIKAAWKGEFPMKLRKQGGMLESALEAPLPSSCFSSLILPEGVEEGRPLDMWERKPVSMLGQRAKKDGQSAGGQSDSNRTRKKERKKEKKKERRMEIEVKETRRKPVLVGVTNGQELVQWQFGRRTGQRGADALGRWLPLIERHTQVAHLFQTDIIATTVPSKSFTQVQSGVLFTDYGTTDSQKHRANATELQVPKATANEIMLYIDLAVDGVLVRKLIMCASCTKTYSLINNDHPEIAKNHFREAEKSSKKKEKEIHVSLKIDRSNFLSNRRNVSKQFLESTLKTAESAERFALRFAEYLALRFGFRAATLFALNYYHRAFYRILSKFTIKHAKATKIISQRCIITGNPLVDWLPVVGNGERGMEENSGDGRVAELDGGGFSDVNPPSRTQSTGLTLGFRRDIKLNESLQLECLHMSCTYPYYSETFTKQRIEKGHSPQARERFRFRSERAKMYSPQWEPSCLGRGNVRQAKVEVSHGLRRANGSLVERPGKVSGGLFFQGASISPGGASAPTDAYAESRSRFLCANYTTRREEEQNACVEEILRRRMKMVDYDALHCTLKWAKVCDMITVVSKCNLAEFKY</sequence>